<evidence type="ECO:0000256" key="10">
    <source>
        <dbReference type="ARBA" id="ARBA00023136"/>
    </source>
</evidence>
<keyword evidence="9 14" id="KW-0406">Ion transport</keyword>
<dbReference type="InterPro" id="IPR050059">
    <property type="entry name" value="ATP_synthase_B_chain"/>
</dbReference>
<dbReference type="AlphaFoldDB" id="A0A366K8U7"/>
<dbReference type="NCBIfam" id="NF004412">
    <property type="entry name" value="PRK05759.1-3"/>
    <property type="match status" value="1"/>
</dbReference>
<sequence>MEPLAANGGIKLFIPETYDIVWSLIILVILGCFFYKFFLPKFQSIFDERSAKIEGGIKKAKEAQESADQAKKKYEDQLSQARVDASKIRDDARSEASRIISDARTRAEGEAAQITATAQRSIESQQQQAMVSLKGDVGSLAAALAGKILGAKLEDEDTQSKVLDQLIDDMAEKTHEG</sequence>
<evidence type="ECO:0000256" key="6">
    <source>
        <dbReference type="ARBA" id="ARBA00022692"/>
    </source>
</evidence>
<keyword evidence="16" id="KW-0175">Coiled coil</keyword>
<gene>
    <name evidence="14" type="primary">atpF</name>
    <name evidence="17" type="ORF">CRD60_05385</name>
</gene>
<evidence type="ECO:0000256" key="13">
    <source>
        <dbReference type="ARBA" id="ARBA00025830"/>
    </source>
</evidence>
<evidence type="ECO:0000256" key="16">
    <source>
        <dbReference type="SAM" id="Coils"/>
    </source>
</evidence>
<dbReference type="PANTHER" id="PTHR33445:SF1">
    <property type="entry name" value="ATP SYNTHASE SUBUNIT B"/>
    <property type="match status" value="1"/>
</dbReference>
<evidence type="ECO:0000256" key="3">
    <source>
        <dbReference type="ARBA" id="ARBA00022448"/>
    </source>
</evidence>
<dbReference type="PANTHER" id="PTHR33445">
    <property type="entry name" value="ATP SYNTHASE SUBUNIT B', CHLOROPLASTIC"/>
    <property type="match status" value="1"/>
</dbReference>
<organism evidence="17 18">
    <name type="scientific">Bifidobacterium aemilianum</name>
    <dbReference type="NCBI Taxonomy" id="2493120"/>
    <lineage>
        <taxon>Bacteria</taxon>
        <taxon>Bacillati</taxon>
        <taxon>Actinomycetota</taxon>
        <taxon>Actinomycetes</taxon>
        <taxon>Bifidobacteriales</taxon>
        <taxon>Bifidobacteriaceae</taxon>
        <taxon>Bifidobacterium</taxon>
    </lineage>
</organism>
<accession>A0A366K8U7</accession>
<dbReference type="InterPro" id="IPR005864">
    <property type="entry name" value="ATP_synth_F0_bsu_bac"/>
</dbReference>
<comment type="similarity">
    <text evidence="2 14 15">Belongs to the ATPase B chain family.</text>
</comment>
<dbReference type="InterPro" id="IPR002146">
    <property type="entry name" value="ATP_synth_b/b'su_bac/chlpt"/>
</dbReference>
<comment type="subcellular location">
    <subcellularLocation>
        <location evidence="1 14">Cell membrane</location>
        <topology evidence="1 14">Single-pass membrane protein</topology>
    </subcellularLocation>
</comment>
<dbReference type="EMBL" id="PDCG01000004">
    <property type="protein sequence ID" value="RBP97672.1"/>
    <property type="molecule type" value="Genomic_DNA"/>
</dbReference>
<feature type="transmembrane region" description="Helical" evidence="14">
    <location>
        <begin position="20"/>
        <end position="39"/>
    </location>
</feature>
<evidence type="ECO:0000256" key="5">
    <source>
        <dbReference type="ARBA" id="ARBA00022547"/>
    </source>
</evidence>
<dbReference type="HAMAP" id="MF_01398">
    <property type="entry name" value="ATP_synth_b_bprime"/>
    <property type="match status" value="1"/>
</dbReference>
<dbReference type="CDD" id="cd06503">
    <property type="entry name" value="ATP-synt_Fo_b"/>
    <property type="match status" value="1"/>
</dbReference>
<dbReference type="Pfam" id="PF00430">
    <property type="entry name" value="ATP-synt_B"/>
    <property type="match status" value="1"/>
</dbReference>
<comment type="subunit">
    <text evidence="13 14">F-type ATPases have 2 components, F(1) - the catalytic core - and F(0) - the membrane proton channel. F(1) has five subunits: alpha(3), beta(3), gamma(1), delta(1), epsilon(1). F(0) has three main subunits: a(1), b(2) and c(10-14). The alpha and beta chains form an alternating ring which encloses part of the gamma chain. F(1) is attached to F(0) by a central stalk formed by the gamma and epsilon chains, while a peripheral stalk is formed by the delta and b chains.</text>
</comment>
<dbReference type="GO" id="GO:0045259">
    <property type="term" value="C:proton-transporting ATP synthase complex"/>
    <property type="evidence" value="ECO:0007669"/>
    <property type="project" value="UniProtKB-KW"/>
</dbReference>
<keyword evidence="6 14" id="KW-0812">Transmembrane</keyword>
<evidence type="ECO:0000256" key="4">
    <source>
        <dbReference type="ARBA" id="ARBA00022475"/>
    </source>
</evidence>
<keyword evidence="7 14" id="KW-0375">Hydrogen ion transport</keyword>
<dbReference type="NCBIfam" id="TIGR01144">
    <property type="entry name" value="ATP_synt_b"/>
    <property type="match status" value="1"/>
</dbReference>
<evidence type="ECO:0000256" key="2">
    <source>
        <dbReference type="ARBA" id="ARBA00005513"/>
    </source>
</evidence>
<keyword evidence="18" id="KW-1185">Reference proteome</keyword>
<dbReference type="InterPro" id="IPR028987">
    <property type="entry name" value="ATP_synth_B-like_membr_sf"/>
</dbReference>
<keyword evidence="3 14" id="KW-0813">Transport</keyword>
<comment type="function">
    <text evidence="12 14">F(1)F(0) ATP synthase produces ATP from ADP in the presence of a proton or sodium gradient. F-type ATPases consist of two structural domains, F(1) containing the extramembraneous catalytic core and F(0) containing the membrane proton channel, linked together by a central stalk and a peripheral stalk. During catalysis, ATP synthesis in the catalytic domain of F(1) is coupled via a rotary mechanism of the central stalk subunits to proton translocation.</text>
</comment>
<evidence type="ECO:0000256" key="15">
    <source>
        <dbReference type="RuleBase" id="RU003848"/>
    </source>
</evidence>
<dbReference type="SUPFAM" id="SSF81573">
    <property type="entry name" value="F1F0 ATP synthase subunit B, membrane domain"/>
    <property type="match status" value="1"/>
</dbReference>
<dbReference type="Gene3D" id="1.20.5.620">
    <property type="entry name" value="F1F0 ATP synthase subunit B, membrane domain"/>
    <property type="match status" value="1"/>
</dbReference>
<evidence type="ECO:0000256" key="1">
    <source>
        <dbReference type="ARBA" id="ARBA00004162"/>
    </source>
</evidence>
<evidence type="ECO:0000313" key="17">
    <source>
        <dbReference type="EMBL" id="RBP97672.1"/>
    </source>
</evidence>
<dbReference type="GO" id="GO:0005886">
    <property type="term" value="C:plasma membrane"/>
    <property type="evidence" value="ECO:0007669"/>
    <property type="project" value="UniProtKB-SubCell"/>
</dbReference>
<dbReference type="Proteomes" id="UP000252530">
    <property type="component" value="Unassembled WGS sequence"/>
</dbReference>
<keyword evidence="11 14" id="KW-0066">ATP synthesis</keyword>
<reference evidence="17 18" key="1">
    <citation type="submission" date="2017-10" db="EMBL/GenBank/DDBJ databases">
        <title>Bifidobacterium xylocopum sp. nov. and Bifidobacterium aemilianum sp. nov., from the carpenter bee (Xylocopa violacea) digestive tract.</title>
        <authorList>
            <person name="Alberoni D."/>
            <person name="Baffoni L."/>
            <person name="Di Gioia D."/>
            <person name="Gaggia F."/>
            <person name="Biavati B."/>
        </authorList>
    </citation>
    <scope>NUCLEOTIDE SEQUENCE [LARGE SCALE GENOMIC DNA]</scope>
    <source>
        <strain evidence="17 18">XV10</strain>
    </source>
</reference>
<dbReference type="GO" id="GO:0046933">
    <property type="term" value="F:proton-transporting ATP synthase activity, rotational mechanism"/>
    <property type="evidence" value="ECO:0007669"/>
    <property type="project" value="UniProtKB-UniRule"/>
</dbReference>
<dbReference type="RefSeq" id="WP_113860276.1">
    <property type="nucleotide sequence ID" value="NZ_PDCG01000004.1"/>
</dbReference>
<evidence type="ECO:0000313" key="18">
    <source>
        <dbReference type="Proteomes" id="UP000252530"/>
    </source>
</evidence>
<feature type="coiled-coil region" evidence="16">
    <location>
        <begin position="53"/>
        <end position="91"/>
    </location>
</feature>
<evidence type="ECO:0000256" key="9">
    <source>
        <dbReference type="ARBA" id="ARBA00023065"/>
    </source>
</evidence>
<keyword evidence="8 14" id="KW-1133">Transmembrane helix</keyword>
<evidence type="ECO:0000256" key="8">
    <source>
        <dbReference type="ARBA" id="ARBA00022989"/>
    </source>
</evidence>
<comment type="caution">
    <text evidence="17">The sequence shown here is derived from an EMBL/GenBank/DDBJ whole genome shotgun (WGS) entry which is preliminary data.</text>
</comment>
<evidence type="ECO:0000256" key="14">
    <source>
        <dbReference type="HAMAP-Rule" id="MF_01398"/>
    </source>
</evidence>
<dbReference type="OrthoDB" id="5243563at2"/>
<protein>
    <recommendedName>
        <fullName evidence="14">ATP synthase subunit b</fullName>
    </recommendedName>
    <alternativeName>
        <fullName evidence="14">ATP synthase F(0) sector subunit b</fullName>
    </alternativeName>
    <alternativeName>
        <fullName evidence="14">ATPase subunit I</fullName>
    </alternativeName>
    <alternativeName>
        <fullName evidence="14">F-type ATPase subunit b</fullName>
        <shortName evidence="14">F-ATPase subunit b</shortName>
    </alternativeName>
</protein>
<evidence type="ECO:0000256" key="11">
    <source>
        <dbReference type="ARBA" id="ARBA00023310"/>
    </source>
</evidence>
<keyword evidence="4 14" id="KW-1003">Cell membrane</keyword>
<proteinExistence type="inferred from homology"/>
<keyword evidence="5 14" id="KW-0138">CF(0)</keyword>
<comment type="function">
    <text evidence="14">Component of the F(0) channel, it forms part of the peripheral stalk, linking F(1) to F(0).</text>
</comment>
<keyword evidence="10 14" id="KW-0472">Membrane</keyword>
<evidence type="ECO:0000256" key="7">
    <source>
        <dbReference type="ARBA" id="ARBA00022781"/>
    </source>
</evidence>
<evidence type="ECO:0000256" key="12">
    <source>
        <dbReference type="ARBA" id="ARBA00025198"/>
    </source>
</evidence>
<name>A0A366K8U7_9BIFI</name>
<dbReference type="GO" id="GO:0046961">
    <property type="term" value="F:proton-transporting ATPase activity, rotational mechanism"/>
    <property type="evidence" value="ECO:0007669"/>
    <property type="project" value="TreeGrafter"/>
</dbReference>